<organism evidence="4 5">
    <name type="scientific">Flavobacterium saliperosum</name>
    <dbReference type="NCBI Taxonomy" id="329186"/>
    <lineage>
        <taxon>Bacteria</taxon>
        <taxon>Pseudomonadati</taxon>
        <taxon>Bacteroidota</taxon>
        <taxon>Flavobacteriia</taxon>
        <taxon>Flavobacteriales</taxon>
        <taxon>Flavobacteriaceae</taxon>
        <taxon>Flavobacterium</taxon>
    </lineage>
</organism>
<dbReference type="EMBL" id="FMTY01000003">
    <property type="protein sequence ID" value="SCX09745.1"/>
    <property type="molecule type" value="Genomic_DNA"/>
</dbReference>
<dbReference type="AlphaFoldDB" id="A0A1G4VP52"/>
<dbReference type="GO" id="GO:0000156">
    <property type="term" value="F:phosphorelay response regulator activity"/>
    <property type="evidence" value="ECO:0007669"/>
    <property type="project" value="InterPro"/>
</dbReference>
<dbReference type="SMART" id="SM00850">
    <property type="entry name" value="LytTR"/>
    <property type="match status" value="1"/>
</dbReference>
<dbReference type="InterPro" id="IPR046947">
    <property type="entry name" value="LytR-like"/>
</dbReference>
<dbReference type="Gene3D" id="3.40.50.2300">
    <property type="match status" value="1"/>
</dbReference>
<comment type="caution">
    <text evidence="1">Lacks conserved residue(s) required for the propagation of feature annotation.</text>
</comment>
<proteinExistence type="predicted"/>
<dbReference type="PANTHER" id="PTHR37299:SF1">
    <property type="entry name" value="STAGE 0 SPORULATION PROTEIN A HOMOLOG"/>
    <property type="match status" value="1"/>
</dbReference>
<accession>A0A1G4VP52</accession>
<dbReference type="STRING" id="329186.SAMN02927925_01439"/>
<dbReference type="InterPro" id="IPR007492">
    <property type="entry name" value="LytTR_DNA-bd_dom"/>
</dbReference>
<feature type="domain" description="HTH LytTR-type" evidence="3">
    <location>
        <begin position="148"/>
        <end position="251"/>
    </location>
</feature>
<dbReference type="PANTHER" id="PTHR37299">
    <property type="entry name" value="TRANSCRIPTIONAL REGULATOR-RELATED"/>
    <property type="match status" value="1"/>
</dbReference>
<reference evidence="4 5" key="1">
    <citation type="submission" date="2016-10" db="EMBL/GenBank/DDBJ databases">
        <authorList>
            <person name="de Groot N.N."/>
        </authorList>
    </citation>
    <scope>NUCLEOTIDE SEQUENCE [LARGE SCALE GENOMIC DNA]</scope>
    <source>
        <strain evidence="4 5">CGMCC 1.3801</strain>
    </source>
</reference>
<evidence type="ECO:0000259" key="2">
    <source>
        <dbReference type="PROSITE" id="PS50110"/>
    </source>
</evidence>
<dbReference type="InterPro" id="IPR011006">
    <property type="entry name" value="CheY-like_superfamily"/>
</dbReference>
<dbReference type="RefSeq" id="WP_023577251.1">
    <property type="nucleotide sequence ID" value="NZ_CBCSBQ010000006.1"/>
</dbReference>
<dbReference type="eggNOG" id="COG3279">
    <property type="taxonomic scope" value="Bacteria"/>
</dbReference>
<dbReference type="SUPFAM" id="SSF52172">
    <property type="entry name" value="CheY-like"/>
    <property type="match status" value="1"/>
</dbReference>
<dbReference type="GO" id="GO:0003677">
    <property type="term" value="F:DNA binding"/>
    <property type="evidence" value="ECO:0007669"/>
    <property type="project" value="InterPro"/>
</dbReference>
<evidence type="ECO:0000313" key="4">
    <source>
        <dbReference type="EMBL" id="SCX09745.1"/>
    </source>
</evidence>
<name>A0A1G4VP52_9FLAO</name>
<protein>
    <submittedName>
        <fullName evidence="4">Two component transcriptional regulator, LytTR family</fullName>
    </submittedName>
</protein>
<dbReference type="Gene3D" id="2.40.50.1020">
    <property type="entry name" value="LytTr DNA-binding domain"/>
    <property type="match status" value="1"/>
</dbReference>
<dbReference type="PROSITE" id="PS50110">
    <property type="entry name" value="RESPONSE_REGULATORY"/>
    <property type="match status" value="1"/>
</dbReference>
<feature type="domain" description="Response regulatory" evidence="2">
    <location>
        <begin position="5"/>
        <end position="118"/>
    </location>
</feature>
<evidence type="ECO:0000313" key="5">
    <source>
        <dbReference type="Proteomes" id="UP000182124"/>
    </source>
</evidence>
<dbReference type="Pfam" id="PF04397">
    <property type="entry name" value="LytTR"/>
    <property type="match status" value="1"/>
</dbReference>
<dbReference type="Proteomes" id="UP000182124">
    <property type="component" value="Unassembled WGS sequence"/>
</dbReference>
<dbReference type="PROSITE" id="PS50930">
    <property type="entry name" value="HTH_LYTTR"/>
    <property type="match status" value="1"/>
</dbReference>
<evidence type="ECO:0000259" key="3">
    <source>
        <dbReference type="PROSITE" id="PS50930"/>
    </source>
</evidence>
<sequence length="251" mass="28977">MRIVNAIVIENDIETAQILNKFGEDNSLILNIIKTVEDIASGLELIKLHKPELLFLNANSENLSNLKRITDLDFNTPKFILMSEDPQKAYDAFKCNAVDFLLKPLDFNTIIISIYKVIKTIEMEISFQNQKLQQIDSINAQHKNNEYIAVASIDKIELLKIEDIIFCKAEGKYTEFMLTSGTKVLSSRNLGEYNGILSENFFFRIHHSYIINIKHVVKISKKEGFYCEFTNGMTLPIAKRRQEEFIKFIKL</sequence>
<evidence type="ECO:0000256" key="1">
    <source>
        <dbReference type="PROSITE-ProRule" id="PRU00169"/>
    </source>
</evidence>
<dbReference type="InterPro" id="IPR001789">
    <property type="entry name" value="Sig_transdc_resp-reg_receiver"/>
</dbReference>
<gene>
    <name evidence="4" type="ORF">SAMN02927925_01439</name>
</gene>